<dbReference type="InterPro" id="IPR014825">
    <property type="entry name" value="DNA_alkylation"/>
</dbReference>
<dbReference type="PANTHER" id="PTHR34070">
    <property type="entry name" value="ARMADILLO-TYPE FOLD"/>
    <property type="match status" value="1"/>
</dbReference>
<evidence type="ECO:0000313" key="2">
    <source>
        <dbReference type="Proteomes" id="UP000256585"/>
    </source>
</evidence>
<dbReference type="SUPFAM" id="SSF48371">
    <property type="entry name" value="ARM repeat"/>
    <property type="match status" value="1"/>
</dbReference>
<dbReference type="OrthoDB" id="9784740at2"/>
<dbReference type="Gene3D" id="1.25.10.90">
    <property type="match status" value="1"/>
</dbReference>
<keyword evidence="2" id="KW-1185">Reference proteome</keyword>
<dbReference type="KEGG" id="mphc:DMC14_001560"/>
<reference evidence="1" key="1">
    <citation type="submission" date="2019-03" db="EMBL/GenBank/DDBJ databases">
        <title>Draft Sequence and Annotation of the Mycoplasma phocicerebrale Strain 1049T Genome.</title>
        <authorList>
            <person name="Frasca S.Jr."/>
            <person name="Kutish G.F."/>
            <person name="Castellanos Gell J."/>
            <person name="Michaels D.L."/>
            <person name="Brown D.R."/>
        </authorList>
    </citation>
    <scope>NUCLEOTIDE SEQUENCE</scope>
    <source>
        <strain evidence="1">1049</strain>
    </source>
</reference>
<sequence>MSIINFMKIEEIQKTLFLMQDLKYKKFNCNLIPEINAKEVIGVRVPNLRKFAKDLFKNNLYKKFLIKLPHKYFEENSIHGFIINEMENYDEVIKQLNIFLPYVNNWANCDLINPKKSFIKNINKLEIQIIKWTKANEIYTIRFAIKMLMTYFLDDSFKKEHLDIVLSIKSTNYYINMMRAWYFATALAKQYNSTISYIENKKIDNWTHKKTIQKAIESFRINENQKKYLKKLK</sequence>
<accession>A0A3T0TUL5</accession>
<dbReference type="Pfam" id="PF08713">
    <property type="entry name" value="DNA_alkylation"/>
    <property type="match status" value="1"/>
</dbReference>
<evidence type="ECO:0000313" key="1">
    <source>
        <dbReference type="EMBL" id="AZZ65797.1"/>
    </source>
</evidence>
<dbReference type="InterPro" id="IPR016024">
    <property type="entry name" value="ARM-type_fold"/>
</dbReference>
<protein>
    <submittedName>
        <fullName evidence="1">DNA alkylation repair protein</fullName>
    </submittedName>
</protein>
<organism evidence="1 2">
    <name type="scientific">Metamycoplasma phocicerebrale</name>
    <dbReference type="NCBI Taxonomy" id="142649"/>
    <lineage>
        <taxon>Bacteria</taxon>
        <taxon>Bacillati</taxon>
        <taxon>Mycoplasmatota</taxon>
        <taxon>Mycoplasmoidales</taxon>
        <taxon>Metamycoplasmataceae</taxon>
        <taxon>Metamycoplasma</taxon>
    </lineage>
</organism>
<name>A0A3T0TUL5_9BACT</name>
<gene>
    <name evidence="1" type="ORF">DMC14_001560</name>
</gene>
<dbReference type="AlphaFoldDB" id="A0A3T0TUL5"/>
<dbReference type="Proteomes" id="UP000256585">
    <property type="component" value="Chromosome"/>
</dbReference>
<dbReference type="CDD" id="cd06561">
    <property type="entry name" value="AlkD_like"/>
    <property type="match status" value="1"/>
</dbReference>
<dbReference type="PANTHER" id="PTHR34070:SF1">
    <property type="entry name" value="DNA ALKYLATION REPAIR PROTEIN"/>
    <property type="match status" value="1"/>
</dbReference>
<proteinExistence type="predicted"/>
<dbReference type="EMBL" id="CP033058">
    <property type="protein sequence ID" value="AZZ65797.1"/>
    <property type="molecule type" value="Genomic_DNA"/>
</dbReference>